<dbReference type="Proteomes" id="UP000004995">
    <property type="component" value="Unassembled WGS sequence"/>
</dbReference>
<evidence type="ECO:0000313" key="2">
    <source>
        <dbReference type="Proteomes" id="UP000004995"/>
    </source>
</evidence>
<sequence length="38" mass="4372">MPGRATTVCVVGVKNYPSIFWYSLFLRINVCTLLRYSC</sequence>
<proteinExistence type="predicted"/>
<reference evidence="2" key="1">
    <citation type="journal article" date="2012" name="Nat. Biotechnol.">
        <title>Reference genome sequence of the model plant Setaria.</title>
        <authorList>
            <person name="Bennetzen J.L."/>
            <person name="Schmutz J."/>
            <person name="Wang H."/>
            <person name="Percifield R."/>
            <person name="Hawkins J."/>
            <person name="Pontaroli A.C."/>
            <person name="Estep M."/>
            <person name="Feng L."/>
            <person name="Vaughn J.N."/>
            <person name="Grimwood J."/>
            <person name="Jenkins J."/>
            <person name="Barry K."/>
            <person name="Lindquist E."/>
            <person name="Hellsten U."/>
            <person name="Deshpande S."/>
            <person name="Wang X."/>
            <person name="Wu X."/>
            <person name="Mitros T."/>
            <person name="Triplett J."/>
            <person name="Yang X."/>
            <person name="Ye C.Y."/>
            <person name="Mauro-Herrera M."/>
            <person name="Wang L."/>
            <person name="Li P."/>
            <person name="Sharma M."/>
            <person name="Sharma R."/>
            <person name="Ronald P.C."/>
            <person name="Panaud O."/>
            <person name="Kellogg E.A."/>
            <person name="Brutnell T.P."/>
            <person name="Doust A.N."/>
            <person name="Tuskan G.A."/>
            <person name="Rokhsar D."/>
            <person name="Devos K.M."/>
        </authorList>
    </citation>
    <scope>NUCLEOTIDE SEQUENCE [LARGE SCALE GENOMIC DNA]</scope>
    <source>
        <strain evidence="2">cv. Yugu1</strain>
    </source>
</reference>
<dbReference type="InParanoid" id="K3ZGA7"/>
<dbReference type="HOGENOM" id="CLU_3336461_0_0_1"/>
<dbReference type="AlphaFoldDB" id="K3ZGA7"/>
<evidence type="ECO:0000313" key="1">
    <source>
        <dbReference type="EnsemblPlants" id="KQL16167"/>
    </source>
</evidence>
<dbReference type="EMBL" id="AGNK02001875">
    <property type="status" value="NOT_ANNOTATED_CDS"/>
    <property type="molecule type" value="Genomic_DNA"/>
</dbReference>
<accession>K3ZGA7</accession>
<organism evidence="1 2">
    <name type="scientific">Setaria italica</name>
    <name type="common">Foxtail millet</name>
    <name type="synonym">Panicum italicum</name>
    <dbReference type="NCBI Taxonomy" id="4555"/>
    <lineage>
        <taxon>Eukaryota</taxon>
        <taxon>Viridiplantae</taxon>
        <taxon>Streptophyta</taxon>
        <taxon>Embryophyta</taxon>
        <taxon>Tracheophyta</taxon>
        <taxon>Spermatophyta</taxon>
        <taxon>Magnoliopsida</taxon>
        <taxon>Liliopsida</taxon>
        <taxon>Poales</taxon>
        <taxon>Poaceae</taxon>
        <taxon>PACMAD clade</taxon>
        <taxon>Panicoideae</taxon>
        <taxon>Panicodae</taxon>
        <taxon>Paniceae</taxon>
        <taxon>Cenchrinae</taxon>
        <taxon>Setaria</taxon>
    </lineage>
</organism>
<keyword evidence="2" id="KW-1185">Reference proteome</keyword>
<dbReference type="EnsemblPlants" id="KQL16167">
    <property type="protein sequence ID" value="KQL16167"/>
    <property type="gene ID" value="SETIT_025609mg"/>
</dbReference>
<name>K3ZGA7_SETIT</name>
<dbReference type="Gramene" id="KQL16167">
    <property type="protein sequence ID" value="KQL16167"/>
    <property type="gene ID" value="SETIT_025609mg"/>
</dbReference>
<reference evidence="1" key="2">
    <citation type="submission" date="2018-08" db="UniProtKB">
        <authorList>
            <consortium name="EnsemblPlants"/>
        </authorList>
    </citation>
    <scope>IDENTIFICATION</scope>
    <source>
        <strain evidence="1">Yugu1</strain>
    </source>
</reference>
<protein>
    <submittedName>
        <fullName evidence="1">Uncharacterized protein</fullName>
    </submittedName>
</protein>